<proteinExistence type="predicted"/>
<sequence length="233" mass="26168">MATPTTLNVGEPADERSVDAENVPDAAQSSSSGDQEKIYNEPPPITDFFAFSSLADEDEIQMRRYPYNRNYDDDAKGDSDGDSSIDNFWRMFPEFQIRASDVCFKITPAIGAVCYEYFSLSVMDPQWFSRAFGNSESMVKNIVWFHAHMGAGLYLYSRRHIRKVHPVSRGIFYSMFGSILFNFGSLLLWGWGRSILPQSPALRSVCGLLSGGALLYAAQDYLQHVDSSCSELD</sequence>
<organism evidence="3 4">
    <name type="scientific">Aplysia californica</name>
    <name type="common">California sea hare</name>
    <dbReference type="NCBI Taxonomy" id="6500"/>
    <lineage>
        <taxon>Eukaryota</taxon>
        <taxon>Metazoa</taxon>
        <taxon>Spiralia</taxon>
        <taxon>Lophotrochozoa</taxon>
        <taxon>Mollusca</taxon>
        <taxon>Gastropoda</taxon>
        <taxon>Heterobranchia</taxon>
        <taxon>Euthyneura</taxon>
        <taxon>Tectipleura</taxon>
        <taxon>Aplysiida</taxon>
        <taxon>Aplysioidea</taxon>
        <taxon>Aplysiidae</taxon>
        <taxon>Aplysia</taxon>
    </lineage>
</organism>
<accession>A0ABM0JFL9</accession>
<evidence type="ECO:0000256" key="2">
    <source>
        <dbReference type="SAM" id="Phobius"/>
    </source>
</evidence>
<reference evidence="4" key="1">
    <citation type="submission" date="2025-08" db="UniProtKB">
        <authorList>
            <consortium name="RefSeq"/>
        </authorList>
    </citation>
    <scope>IDENTIFICATION</scope>
</reference>
<feature type="transmembrane region" description="Helical" evidence="2">
    <location>
        <begin position="170"/>
        <end position="189"/>
    </location>
</feature>
<evidence type="ECO:0000313" key="3">
    <source>
        <dbReference type="Proteomes" id="UP000694888"/>
    </source>
</evidence>
<gene>
    <name evidence="4" type="primary">LOC101863569</name>
</gene>
<dbReference type="Proteomes" id="UP000694888">
    <property type="component" value="Unplaced"/>
</dbReference>
<dbReference type="PANTHER" id="PTHR38640:SF1">
    <property type="entry name" value="GEO09659P1"/>
    <property type="match status" value="1"/>
</dbReference>
<keyword evidence="2" id="KW-1133">Transmembrane helix</keyword>
<protein>
    <submittedName>
        <fullName evidence="4">Uncharacterized protein LOC101863569</fullName>
    </submittedName>
</protein>
<keyword evidence="2" id="KW-0812">Transmembrane</keyword>
<keyword evidence="2" id="KW-0472">Membrane</keyword>
<dbReference type="PANTHER" id="PTHR38640">
    <property type="entry name" value="GEO09659P1"/>
    <property type="match status" value="1"/>
</dbReference>
<dbReference type="RefSeq" id="XP_005092563.3">
    <property type="nucleotide sequence ID" value="XM_005092506.3"/>
</dbReference>
<name>A0ABM0JFL9_APLCA</name>
<evidence type="ECO:0000256" key="1">
    <source>
        <dbReference type="SAM" id="MobiDB-lite"/>
    </source>
</evidence>
<feature type="region of interest" description="Disordered" evidence="1">
    <location>
        <begin position="1"/>
        <end position="44"/>
    </location>
</feature>
<dbReference type="GeneID" id="101863569"/>
<evidence type="ECO:0000313" key="4">
    <source>
        <dbReference type="RefSeq" id="XP_005092563.3"/>
    </source>
</evidence>
<keyword evidence="3" id="KW-1185">Reference proteome</keyword>